<feature type="region of interest" description="Disordered" evidence="1">
    <location>
        <begin position="192"/>
        <end position="225"/>
    </location>
</feature>
<sequence length="631" mass="67763">MGSHTMQDRRPWSDADAHEATATLRRLCGRLADGTPHTGDISEWARLTLNVSFDDLNGQEQGDAIDCDALVTRYGIFWEALAQRPRVADIVSGQQWPPSVTDVATLFDGIAIPGGIVDVGHGDPMLDLPASFDRRLRRRDLLRARGPGTVDPAFPDPLPRWKRVLFSIACANDDDSDGHAFQRGRHGDYRGSYGKCGGRGEREDSGGGDDDDDKKDDAHRGCQERRDLRGDALDGFFIMVAPPSPEPDEDEEEYDAYVDLYRVAADGNAHPIAAGIIEWNEADNWTAVGRGDVFNPDRAEAAVGDLAWLLPAFLRRLAKGLGSRGNDGLDAAFSDATYAHGDTTPCDEAQQDDFDCTPGWVAGADEVRGALVQIGSIGGLPEGIVAHEPGLEPPVFALWMDHDQLRLAMSLFAGQRAAKTARAIADADAARSLEGAAAAIYRGPAFGGLLPEGVAHRLAFHRWVRGCAGARDRPLYEEALWHWPEQSAGDLSVQLDIEPDARVDPRRTSCGAEAVDDILAAAESLGVVPSAAEAQRPRLLCAPLARDAVRAGAWAAFGVRPFEPEAAAPYADHAGLAAQRGPWRRACMGTATPQDVADLVASALDVGLALEKEDLADPGRLCARLALFMAV</sequence>
<gene>
    <name evidence="2" type="ORF">pkur_cds_157</name>
</gene>
<name>A0AA95ECQ1_9VIRU</name>
<accession>A0AA95ECQ1</accession>
<protein>
    <submittedName>
        <fullName evidence="2">Uncharacterized protein</fullName>
    </submittedName>
</protein>
<reference evidence="2" key="1">
    <citation type="submission" date="2022-06" db="EMBL/GenBank/DDBJ databases">
        <authorList>
            <person name="Legendre M."/>
            <person name="Claverie J.-M."/>
            <person name="Alempic J.-M."/>
            <person name="Abergel C."/>
        </authorList>
    </citation>
    <scope>NUCLEOTIDE SEQUENCE</scope>
    <source>
        <strain evidence="2">Kuranda</strain>
    </source>
</reference>
<dbReference type="EMBL" id="ON887157">
    <property type="protein sequence ID" value="WBR14332.1"/>
    <property type="molecule type" value="Genomic_DNA"/>
</dbReference>
<evidence type="ECO:0000256" key="1">
    <source>
        <dbReference type="SAM" id="MobiDB-lite"/>
    </source>
</evidence>
<evidence type="ECO:0000313" key="3">
    <source>
        <dbReference type="Proteomes" id="UP001185135"/>
    </source>
</evidence>
<proteinExistence type="predicted"/>
<feature type="compositionally biased region" description="Basic and acidic residues" evidence="1">
    <location>
        <begin position="215"/>
        <end position="225"/>
    </location>
</feature>
<organism evidence="2 3">
    <name type="scientific">Pandoravirus kuranda</name>
    <dbReference type="NCBI Taxonomy" id="3019033"/>
    <lineage>
        <taxon>Viruses</taxon>
        <taxon>Pandoravirus</taxon>
    </lineage>
</organism>
<evidence type="ECO:0000313" key="2">
    <source>
        <dbReference type="EMBL" id="WBR14332.1"/>
    </source>
</evidence>
<dbReference type="Proteomes" id="UP001185135">
    <property type="component" value="Segment"/>
</dbReference>